<gene>
    <name evidence="1" type="ORF">BDV26DRAFT_105542</name>
</gene>
<sequence>MCGGRLRGWHQKVWKVNTGMSVIRYGRCTLIYKCCCFFSLFVCLSPLLVQIKVCEYSFNESRGGYSYFSCTAENRMVGTPSPMGGLLDSRGGNNLQQHSVLGKSRRTTRTRHGVLIRKGKKYQIQDRRRNPG</sequence>
<proteinExistence type="predicted"/>
<organism evidence="1 2">
    <name type="scientific">Aspergillus bertholletiae</name>
    <dbReference type="NCBI Taxonomy" id="1226010"/>
    <lineage>
        <taxon>Eukaryota</taxon>
        <taxon>Fungi</taxon>
        <taxon>Dikarya</taxon>
        <taxon>Ascomycota</taxon>
        <taxon>Pezizomycotina</taxon>
        <taxon>Eurotiomycetes</taxon>
        <taxon>Eurotiomycetidae</taxon>
        <taxon>Eurotiales</taxon>
        <taxon>Aspergillaceae</taxon>
        <taxon>Aspergillus</taxon>
        <taxon>Aspergillus subgen. Circumdati</taxon>
    </lineage>
</organism>
<name>A0A5N7BGZ2_9EURO</name>
<dbReference type="AlphaFoldDB" id="A0A5N7BGZ2"/>
<reference evidence="1 2" key="1">
    <citation type="submission" date="2019-04" db="EMBL/GenBank/DDBJ databases">
        <title>Friends and foes A comparative genomics studyof 23 Aspergillus species from section Flavi.</title>
        <authorList>
            <consortium name="DOE Joint Genome Institute"/>
            <person name="Kjaerbolling I."/>
            <person name="Vesth T."/>
            <person name="Frisvad J.C."/>
            <person name="Nybo J.L."/>
            <person name="Theobald S."/>
            <person name="Kildgaard S."/>
            <person name="Isbrandt T."/>
            <person name="Kuo A."/>
            <person name="Sato A."/>
            <person name="Lyhne E.K."/>
            <person name="Kogle M.E."/>
            <person name="Wiebenga A."/>
            <person name="Kun R.S."/>
            <person name="Lubbers R.J."/>
            <person name="Makela M.R."/>
            <person name="Barry K."/>
            <person name="Chovatia M."/>
            <person name="Clum A."/>
            <person name="Daum C."/>
            <person name="Haridas S."/>
            <person name="He G."/>
            <person name="LaButti K."/>
            <person name="Lipzen A."/>
            <person name="Mondo S."/>
            <person name="Riley R."/>
            <person name="Salamov A."/>
            <person name="Simmons B.A."/>
            <person name="Magnuson J.K."/>
            <person name="Henrissat B."/>
            <person name="Mortensen U.H."/>
            <person name="Larsen T.O."/>
            <person name="Devries R.P."/>
            <person name="Grigoriev I.V."/>
            <person name="Machida M."/>
            <person name="Baker S.E."/>
            <person name="Andersen M.R."/>
        </authorList>
    </citation>
    <scope>NUCLEOTIDE SEQUENCE [LARGE SCALE GENOMIC DNA]</scope>
    <source>
        <strain evidence="1 2">IBT 29228</strain>
    </source>
</reference>
<evidence type="ECO:0000313" key="2">
    <source>
        <dbReference type="Proteomes" id="UP000326198"/>
    </source>
</evidence>
<accession>A0A5N7BGZ2</accession>
<evidence type="ECO:0000313" key="1">
    <source>
        <dbReference type="EMBL" id="KAE8381042.1"/>
    </source>
</evidence>
<protein>
    <submittedName>
        <fullName evidence="1">Uncharacterized protein</fullName>
    </submittedName>
</protein>
<keyword evidence="2" id="KW-1185">Reference proteome</keyword>
<dbReference type="Proteomes" id="UP000326198">
    <property type="component" value="Unassembled WGS sequence"/>
</dbReference>
<dbReference type="EMBL" id="ML736174">
    <property type="protein sequence ID" value="KAE8381042.1"/>
    <property type="molecule type" value="Genomic_DNA"/>
</dbReference>